<feature type="region of interest" description="Disordered" evidence="1">
    <location>
        <begin position="391"/>
        <end position="572"/>
    </location>
</feature>
<feature type="compositionally biased region" description="Low complexity" evidence="1">
    <location>
        <begin position="392"/>
        <end position="413"/>
    </location>
</feature>
<dbReference type="RefSeq" id="WP_133904719.1">
    <property type="nucleotide sequence ID" value="NZ_SOCP01000008.1"/>
</dbReference>
<feature type="region of interest" description="Disordered" evidence="1">
    <location>
        <begin position="1370"/>
        <end position="1389"/>
    </location>
</feature>
<feature type="region of interest" description="Disordered" evidence="1">
    <location>
        <begin position="1899"/>
        <end position="1929"/>
    </location>
</feature>
<feature type="compositionally biased region" description="Basic and acidic residues" evidence="1">
    <location>
        <begin position="1763"/>
        <end position="1777"/>
    </location>
</feature>
<keyword evidence="2" id="KW-1133">Transmembrane helix</keyword>
<feature type="region of interest" description="Disordered" evidence="1">
    <location>
        <begin position="1759"/>
        <end position="1781"/>
    </location>
</feature>
<feature type="region of interest" description="Disordered" evidence="1">
    <location>
        <begin position="2173"/>
        <end position="2226"/>
    </location>
</feature>
<dbReference type="Proteomes" id="UP000294927">
    <property type="component" value="Unassembled WGS sequence"/>
</dbReference>
<evidence type="ECO:0000313" key="4">
    <source>
        <dbReference type="EMBL" id="TDV48661.1"/>
    </source>
</evidence>
<keyword evidence="2" id="KW-0472">Membrane</keyword>
<evidence type="ECO:0000259" key="3">
    <source>
        <dbReference type="Pfam" id="PF25547"/>
    </source>
</evidence>
<name>A0A4V3FSS8_9PSEU</name>
<protein>
    <recommendedName>
        <fullName evidence="3">Outer membrane channel protein CpnT-like N-terminal domain-containing protein</fullName>
    </recommendedName>
</protein>
<feature type="compositionally biased region" description="Basic and acidic residues" evidence="1">
    <location>
        <begin position="2173"/>
        <end position="2187"/>
    </location>
</feature>
<feature type="domain" description="Outer membrane channel protein CpnT-like N-terminal" evidence="3">
    <location>
        <begin position="16"/>
        <end position="130"/>
    </location>
</feature>
<feature type="compositionally biased region" description="Polar residues" evidence="1">
    <location>
        <begin position="964"/>
        <end position="979"/>
    </location>
</feature>
<dbReference type="OrthoDB" id="3691652at2"/>
<gene>
    <name evidence="4" type="ORF">CLV71_10821</name>
</gene>
<dbReference type="Pfam" id="PF25547">
    <property type="entry name" value="WXG100_2"/>
    <property type="match status" value="1"/>
</dbReference>
<feature type="compositionally biased region" description="Polar residues" evidence="1">
    <location>
        <begin position="501"/>
        <end position="513"/>
    </location>
</feature>
<feature type="compositionally biased region" description="Low complexity" evidence="1">
    <location>
        <begin position="1915"/>
        <end position="1927"/>
    </location>
</feature>
<keyword evidence="2" id="KW-0812">Transmembrane</keyword>
<feature type="region of interest" description="Disordered" evidence="1">
    <location>
        <begin position="964"/>
        <end position="994"/>
    </location>
</feature>
<feature type="transmembrane region" description="Helical" evidence="2">
    <location>
        <begin position="106"/>
        <end position="132"/>
    </location>
</feature>
<evidence type="ECO:0000256" key="1">
    <source>
        <dbReference type="SAM" id="MobiDB-lite"/>
    </source>
</evidence>
<evidence type="ECO:0000313" key="5">
    <source>
        <dbReference type="Proteomes" id="UP000294927"/>
    </source>
</evidence>
<feature type="region of interest" description="Disordered" evidence="1">
    <location>
        <begin position="902"/>
        <end position="945"/>
    </location>
</feature>
<feature type="region of interest" description="Disordered" evidence="1">
    <location>
        <begin position="595"/>
        <end position="645"/>
    </location>
</feature>
<proteinExistence type="predicted"/>
<dbReference type="EMBL" id="SOCP01000008">
    <property type="protein sequence ID" value="TDV48661.1"/>
    <property type="molecule type" value="Genomic_DNA"/>
</dbReference>
<accession>A0A4V3FSS8</accession>
<keyword evidence="5" id="KW-1185">Reference proteome</keyword>
<feature type="compositionally biased region" description="Low complexity" evidence="1">
    <location>
        <begin position="597"/>
        <end position="609"/>
    </location>
</feature>
<feature type="compositionally biased region" description="Basic and acidic residues" evidence="1">
    <location>
        <begin position="905"/>
        <end position="918"/>
    </location>
</feature>
<feature type="compositionally biased region" description="Low complexity" evidence="1">
    <location>
        <begin position="420"/>
        <end position="441"/>
    </location>
</feature>
<comment type="caution">
    <text evidence="4">The sequence shown here is derived from an EMBL/GenBank/DDBJ whole genome shotgun (WGS) entry which is preliminary data.</text>
</comment>
<dbReference type="InterPro" id="IPR057746">
    <property type="entry name" value="CpnT-like_N"/>
</dbReference>
<organism evidence="4 5">
    <name type="scientific">Actinophytocola oryzae</name>
    <dbReference type="NCBI Taxonomy" id="502181"/>
    <lineage>
        <taxon>Bacteria</taxon>
        <taxon>Bacillati</taxon>
        <taxon>Actinomycetota</taxon>
        <taxon>Actinomycetes</taxon>
        <taxon>Pseudonocardiales</taxon>
        <taxon>Pseudonocardiaceae</taxon>
    </lineage>
</organism>
<sequence>MTDLPASLQAFLEVTVGMPWPEGDERDLERSSDAWMAFRAGLATARDQYGALAREFDAVLVGETAERVVVLYDSTVPASLDQMIEAADTFAAAMLRAAADFEKTKIMIVAMLVLLAAAIAELLASLFGAFLIPTVVAVARVGIAAVLKQLSVRLGSVSFRQLGGLSLRAGRQLAVDVAKYGLAGAAFMGGLDLAVDGVQNLTTTEGGQQLREGVDWNAFFMSAALGALGGGFYGVGRSLGRAADVLSRDFRTAVGVEIEKMAGREVRSRASRAFQGFADLGYSAMQVAIGGAAANATINVAQGPLASALRKLFPPEGGASGDSGGVLPMAAASDGALSLLGRGRGAAPRLSGMDLSVGDLTVGTLDLGSLTVGSLDLGETPSLAAFLTGKPATATESSSQATAAPRTAATARMTTDHSTAMPAAEAPRPGAEAGAETAVGGRDAVASPTPPVRDPAASATGSGARTDPVTESGGRTAAALQATRLSPTTPDHGPAVPVSEPATSAARSGTQSDHVMESGGGAGALHAPPTPAQTGPSIEPPTTAAGPHVRTTSVSHSAPIAPPDSVTPSAQLVHSSPLVSSAQLVHSSLSAHVTQTGSVAHSSSGAQSSPVTESSGPATLAAAPTRPSAEVASGQPGIDVEPPAASPVDDLAPGRPFTVEHLPVGIFLRGRGDDRFVAPIAALPAIPGEFGVAFRDGLRMTVTALAEAVRAAGWNGTDTIRLYVCDTGDLARLAQGLANSLGAPVERPTDLLWLGLAGTAAQVGPATLTADGRIVAPAATTDPDGGGWVRHEPHAVPVPSSYSGTAPSLPRPMHLADTPTTRIHRLLPLNLVRVEEVDGGRLRADVEQALNTAGTPPGVRDQVLAGLSDAELTDKITKADRLTVTAGQGDDAVELSVRPTLADDTTGKSTKDYLDNGKIESSSGKYGKAKLSRSGTRSKDGTVGGHLPLSSALDLGVNLKGGVPSSTWKSVSSAESRSGTAIEPSGDRTSSRHDLRYTATLTGNGTEPVRFDGHQPGGAVVSTPDALADLTIDPVPTPDSDGATPPAVRLTAGGLFDAAREVLHRHPAWRGRADEIGSPVRAVLRGLTSGDHLSQRGTDLLDGHPLRESLEIHDTWGTSHTATIELLADRDDSYALRLPTPVKGKLTSKSGTTTGHSLEVSRAEKVDLGVRLKSGAHILGENVGAVGLVQGGRTNHDERVTTRGSEVSDELAWTAKGTLAGRVTDLTYRLRVVFDDGRQEETRHAVLAAAVTWRAVNDEAPAAEHLPDTDPFPPRKILTGETRFPNLAAVEETLRHALPAGVLHAGEATSAAHVAQNEAAVSRVFSARGAADRSSDLNGDGMSSLLVSSTSAVTGSPDGYVQVVVEAVRPESEASAARPRTPGASLKGTLGAERTTGVEDTVRTGYTAGGGGGLRGSIGGVGTGELRGQHSRTISAAESTLTSSSGVGHEQTWKSAHVGTHDHLVDHYRITVHGDDGVLAVRTVPGGRAATFTGGRFAPGHRPVEERSAFTPVPHRTPRRPDGWREGALPDHFVVQGVDLPTGLADALRAGLGKAEVDPFARHTTHEFAGRRQVAARLVEAESGVLQLPVHRRGTGLLAGDHVGDVKVHLALSNPRIVGEPETMKLTFAATVTGATGRSATSGTGTSTAGRFRAGSKGDFEVHEAFGYSDGGRSEAGQGTVQEFEHTTVTTYEGPVYPVAYDVSVLAGGRDAVAGTTVAHGDEPGSWHNREAHRENAVRLWVPADELGQLGLTDVPPTSRTAPAEHADVVPPDHDIDGFTPRSVRPEVTARLLDATRDLLDLVPRESVPRPVLSRFLGGVTDRAVFAWVRDQVNGDVERRAGESLYRRIVAELGARGLEPRYPDLVSGPGIRWSETVAGPVGTYTVALTLRGNEGLGEYHSTTPGWTGEYETKTTRTTTKDTGGSRSRQLASRTFLGTDAVGGHPLRGVGTIAGTHRSSGDRTESVAVSATRAYTAPDGDTVTYVHDLGLELTVTKTAHASRAPRVLSHGLADLFTPRPWSGVRTLDAIPGAVRSKVPVGELGAGARRPGRIDTLPDHRTVLARSLDLHFTVREIVDGVPVGESTGRAPTAVPAQATSTLDTINTGTRPSALSAHLPEAMGDKGYLLDGLDLDGYYSAGAVVSNPLAALRFNAYLDGARVVPLAGSAEFTAKDSTTHVAKDKRKEGPGVKTGGRTRLGDVEAGTGGPGAAWQHTSAADTRSRSGVREEKTTAAPFLVIAWANWTVVPEYLGAVPDEWRVPRTARDRVYVRTDEAGLRRMGLEPPP</sequence>
<evidence type="ECO:0000256" key="2">
    <source>
        <dbReference type="SAM" id="Phobius"/>
    </source>
</evidence>
<reference evidence="4 5" key="1">
    <citation type="submission" date="2019-03" db="EMBL/GenBank/DDBJ databases">
        <title>Genomic Encyclopedia of Archaeal and Bacterial Type Strains, Phase II (KMG-II): from individual species to whole genera.</title>
        <authorList>
            <person name="Goeker M."/>
        </authorList>
    </citation>
    <scope>NUCLEOTIDE SEQUENCE [LARGE SCALE GENOMIC DNA]</scope>
    <source>
        <strain evidence="4 5">DSM 45499</strain>
    </source>
</reference>
<feature type="compositionally biased region" description="Basic and acidic residues" evidence="1">
    <location>
        <begin position="985"/>
        <end position="994"/>
    </location>
</feature>